<dbReference type="EnsemblMetazoa" id="LLOJ006587-RA">
    <property type="protein sequence ID" value="LLOJ006587-PA"/>
    <property type="gene ID" value="LLOJ006587"/>
</dbReference>
<dbReference type="GO" id="GO:0004252">
    <property type="term" value="F:serine-type endopeptidase activity"/>
    <property type="evidence" value="ECO:0007669"/>
    <property type="project" value="InterPro"/>
</dbReference>
<keyword evidence="6" id="KW-1185">Reference proteome</keyword>
<feature type="chain" id="PRO_5044555675" evidence="2">
    <location>
        <begin position="21"/>
        <end position="196"/>
    </location>
</feature>
<dbReference type="InterPro" id="IPR001254">
    <property type="entry name" value="Trypsin_dom"/>
</dbReference>
<feature type="domain" description="Peptidase S1" evidence="3">
    <location>
        <begin position="26"/>
        <end position="183"/>
    </location>
</feature>
<reference evidence="5" key="3">
    <citation type="submission" date="2020-05" db="UniProtKB">
        <authorList>
            <consortium name="EnsemblMetazoa"/>
        </authorList>
    </citation>
    <scope>IDENTIFICATION</scope>
    <source>
        <strain evidence="5">Jacobina</strain>
    </source>
</reference>
<dbReference type="VEuPathDB" id="VectorBase:LLOJ006587"/>
<dbReference type="Pfam" id="PF00089">
    <property type="entry name" value="Trypsin"/>
    <property type="match status" value="1"/>
</dbReference>
<dbReference type="GO" id="GO:0006508">
    <property type="term" value="P:proteolysis"/>
    <property type="evidence" value="ECO:0007669"/>
    <property type="project" value="InterPro"/>
</dbReference>
<dbReference type="InterPro" id="IPR043504">
    <property type="entry name" value="Peptidase_S1_PA_chymotrypsin"/>
</dbReference>
<evidence type="ECO:0000256" key="2">
    <source>
        <dbReference type="SAM" id="SignalP"/>
    </source>
</evidence>
<dbReference type="InterPro" id="IPR009003">
    <property type="entry name" value="Peptidase_S1_PA"/>
</dbReference>
<keyword evidence="2" id="KW-0732">Signal</keyword>
<dbReference type="AlphaFoldDB" id="A0A1B0GJG9"/>
<organism evidence="5 6">
    <name type="scientific">Lutzomyia longipalpis</name>
    <name type="common">Sand fly</name>
    <dbReference type="NCBI Taxonomy" id="7200"/>
    <lineage>
        <taxon>Eukaryota</taxon>
        <taxon>Metazoa</taxon>
        <taxon>Ecdysozoa</taxon>
        <taxon>Arthropoda</taxon>
        <taxon>Hexapoda</taxon>
        <taxon>Insecta</taxon>
        <taxon>Pterygota</taxon>
        <taxon>Neoptera</taxon>
        <taxon>Endopterygota</taxon>
        <taxon>Diptera</taxon>
        <taxon>Nematocera</taxon>
        <taxon>Psychodoidea</taxon>
        <taxon>Psychodidae</taxon>
        <taxon>Lutzomyia</taxon>
        <taxon>Lutzomyia</taxon>
    </lineage>
</organism>
<sequence>MLSLRVIVLFAVALAESSLAKEERLPHKISVGSSMSINCIGTVLSKNTVLIPASCGVGYSGMEVRVRPTDTPINDSGDMYYINRIVHHPDRDYMDMSKEQTITTLDRNIDGGKGFKAAKVAKDDVTIPAGEVVTTIRRSPKSSPLPSYYWADLEYYNIKVIDDAKCKEIHGDRWSSDFICLSAINPNADYPNNICQ</sequence>
<accession>A0A1B0GJG9</accession>
<dbReference type="Proteomes" id="UP000092461">
    <property type="component" value="Unassembled WGS sequence"/>
</dbReference>
<protein>
    <submittedName>
        <fullName evidence="4">Putative trypsin-like protein</fullName>
    </submittedName>
</protein>
<evidence type="ECO:0000313" key="5">
    <source>
        <dbReference type="EnsemblMetazoa" id="LLOJ006587-PA"/>
    </source>
</evidence>
<reference evidence="6" key="1">
    <citation type="submission" date="2012-05" db="EMBL/GenBank/DDBJ databases">
        <title>Whole Genome Assembly of Lutzomyia longipalpis.</title>
        <authorList>
            <person name="Richards S."/>
            <person name="Qu C."/>
            <person name="Dillon R."/>
            <person name="Worley K."/>
            <person name="Scherer S."/>
            <person name="Batterton M."/>
            <person name="Taylor A."/>
            <person name="Hawes A."/>
            <person name="Hernandez B."/>
            <person name="Kovar C."/>
            <person name="Mandapat C."/>
            <person name="Pham C."/>
            <person name="Qu C."/>
            <person name="Jing C."/>
            <person name="Bess C."/>
            <person name="Bandaranaike D."/>
            <person name="Ngo D."/>
            <person name="Ongeri F."/>
            <person name="Arias F."/>
            <person name="Lara F."/>
            <person name="Weissenberger G."/>
            <person name="Kamau G."/>
            <person name="Han H."/>
            <person name="Shen H."/>
            <person name="Dinh H."/>
            <person name="Khalil I."/>
            <person name="Jones J."/>
            <person name="Shafer J."/>
            <person name="Jayaseelan J."/>
            <person name="Quiroz J."/>
            <person name="Blankenburg K."/>
            <person name="Nguyen L."/>
            <person name="Jackson L."/>
            <person name="Francisco L."/>
            <person name="Tang L.-Y."/>
            <person name="Pu L.-L."/>
            <person name="Perales L."/>
            <person name="Lorensuhewa L."/>
            <person name="Munidasa M."/>
            <person name="Coyle M."/>
            <person name="Taylor M."/>
            <person name="Puazo M."/>
            <person name="Firestine M."/>
            <person name="Scheel M."/>
            <person name="Javaid M."/>
            <person name="Wang M."/>
            <person name="Li M."/>
            <person name="Tabassum N."/>
            <person name="Saada N."/>
            <person name="Osuji N."/>
            <person name="Aqrawi P."/>
            <person name="Fu Q."/>
            <person name="Thornton R."/>
            <person name="Raj R."/>
            <person name="Goodspeed R."/>
            <person name="Mata R."/>
            <person name="Najjar R."/>
            <person name="Gubbala S."/>
            <person name="Lee S."/>
            <person name="Denson S."/>
            <person name="Patil S."/>
            <person name="Macmil S."/>
            <person name="Qi S."/>
            <person name="Matskevitch T."/>
            <person name="Palculict T."/>
            <person name="Mathew T."/>
            <person name="Vee V."/>
            <person name="Velamala V."/>
            <person name="Korchina V."/>
            <person name="Cai W."/>
            <person name="Liu W."/>
            <person name="Dai W."/>
            <person name="Zou X."/>
            <person name="Zhu Y."/>
            <person name="Zhang Y."/>
            <person name="Wu Y.-Q."/>
            <person name="Xin Y."/>
            <person name="Nazarath L."/>
            <person name="Kovar C."/>
            <person name="Han Y."/>
            <person name="Muzny D."/>
            <person name="Gibbs R."/>
        </authorList>
    </citation>
    <scope>NUCLEOTIDE SEQUENCE [LARGE SCALE GENOMIC DNA]</scope>
    <source>
        <strain evidence="6">Jacobina</strain>
    </source>
</reference>
<reference evidence="4" key="2">
    <citation type="journal article" date="2020" name="BMC">
        <title>Leishmania infection induces a limited differential gene expression in the sand fly midgut.</title>
        <authorList>
            <person name="Coutinho-Abreu I.V."/>
            <person name="Serafim T.D."/>
            <person name="Meneses C."/>
            <person name="Kamhawi S."/>
            <person name="Oliveira F."/>
            <person name="Valenzuela J.G."/>
        </authorList>
    </citation>
    <scope>NUCLEOTIDE SEQUENCE</scope>
    <source>
        <strain evidence="4">Jacobina</strain>
        <tissue evidence="4">Midgut</tissue>
    </source>
</reference>
<evidence type="ECO:0000256" key="1">
    <source>
        <dbReference type="ARBA" id="ARBA00024195"/>
    </source>
</evidence>
<evidence type="ECO:0000313" key="4">
    <source>
        <dbReference type="EMBL" id="MBC1178240.1"/>
    </source>
</evidence>
<dbReference type="Gene3D" id="2.40.10.10">
    <property type="entry name" value="Trypsin-like serine proteases"/>
    <property type="match status" value="1"/>
</dbReference>
<dbReference type="EMBL" id="AJWK01021645">
    <property type="status" value="NOT_ANNOTATED_CDS"/>
    <property type="molecule type" value="Genomic_DNA"/>
</dbReference>
<comment type="similarity">
    <text evidence="1">Belongs to the peptidase S1 family. CLIP subfamily.</text>
</comment>
<dbReference type="SUPFAM" id="SSF50494">
    <property type="entry name" value="Trypsin-like serine proteases"/>
    <property type="match status" value="1"/>
</dbReference>
<feature type="signal peptide" evidence="2">
    <location>
        <begin position="1"/>
        <end position="20"/>
    </location>
</feature>
<evidence type="ECO:0000259" key="3">
    <source>
        <dbReference type="Pfam" id="PF00089"/>
    </source>
</evidence>
<evidence type="ECO:0000313" key="6">
    <source>
        <dbReference type="Proteomes" id="UP000092461"/>
    </source>
</evidence>
<name>A0A1B0GJG9_LUTLO</name>
<proteinExistence type="inferred from homology"/>
<dbReference type="EMBL" id="GITU01009537">
    <property type="protein sequence ID" value="MBC1178240.1"/>
    <property type="molecule type" value="Transcribed_RNA"/>
</dbReference>
<dbReference type="VEuPathDB" id="VectorBase:LLONM1_008571"/>